<dbReference type="Proteomes" id="UP000371041">
    <property type="component" value="Chromosome"/>
</dbReference>
<organism evidence="3 4">
    <name type="scientific">Allosaccharopolyspora coralli</name>
    <dbReference type="NCBI Taxonomy" id="2665642"/>
    <lineage>
        <taxon>Bacteria</taxon>
        <taxon>Bacillati</taxon>
        <taxon>Actinomycetota</taxon>
        <taxon>Actinomycetes</taxon>
        <taxon>Pseudonocardiales</taxon>
        <taxon>Pseudonocardiaceae</taxon>
        <taxon>Allosaccharopolyspora</taxon>
    </lineage>
</organism>
<feature type="compositionally biased region" description="Basic and acidic residues" evidence="1">
    <location>
        <begin position="40"/>
        <end position="53"/>
    </location>
</feature>
<keyword evidence="4" id="KW-1185">Reference proteome</keyword>
<evidence type="ECO:0000259" key="2">
    <source>
        <dbReference type="Pfam" id="PF03364"/>
    </source>
</evidence>
<evidence type="ECO:0000313" key="3">
    <source>
        <dbReference type="EMBL" id="QGK70159.1"/>
    </source>
</evidence>
<dbReference type="InterPro" id="IPR023393">
    <property type="entry name" value="START-like_dom_sf"/>
</dbReference>
<feature type="region of interest" description="Disordered" evidence="1">
    <location>
        <begin position="262"/>
        <end position="362"/>
    </location>
</feature>
<dbReference type="RefSeq" id="WP_154076743.1">
    <property type="nucleotide sequence ID" value="NZ_CP045929.1"/>
</dbReference>
<dbReference type="Gene3D" id="3.30.530.20">
    <property type="match status" value="1"/>
</dbReference>
<feature type="domain" description="Coenzyme Q-binding protein COQ10 START" evidence="2">
    <location>
        <begin position="123"/>
        <end position="239"/>
    </location>
</feature>
<dbReference type="PANTHER" id="PTHR33824">
    <property type="entry name" value="POLYKETIDE CYCLASE/DEHYDRASE AND LIPID TRANSPORT SUPERFAMILY PROTEIN"/>
    <property type="match status" value="1"/>
</dbReference>
<dbReference type="CDD" id="cd07817">
    <property type="entry name" value="SRPBCC_8"/>
    <property type="match status" value="1"/>
</dbReference>
<feature type="compositionally biased region" description="Basic residues" evidence="1">
    <location>
        <begin position="344"/>
        <end position="362"/>
    </location>
</feature>
<feature type="compositionally biased region" description="Basic and acidic residues" evidence="1">
    <location>
        <begin position="262"/>
        <end position="271"/>
    </location>
</feature>
<feature type="compositionally biased region" description="Gly residues" evidence="1">
    <location>
        <begin position="93"/>
        <end position="105"/>
    </location>
</feature>
<dbReference type="PANTHER" id="PTHR33824:SF7">
    <property type="entry name" value="POLYKETIDE CYCLASE_DEHYDRASE AND LIPID TRANSPORT SUPERFAMILY PROTEIN"/>
    <property type="match status" value="1"/>
</dbReference>
<dbReference type="InterPro" id="IPR005031">
    <property type="entry name" value="COQ10_START"/>
</dbReference>
<accession>A0A5Q3QFC3</accession>
<proteinExistence type="predicted"/>
<gene>
    <name evidence="3" type="ORF">GIY23_12030</name>
</gene>
<protein>
    <recommendedName>
        <fullName evidence="2">Coenzyme Q-binding protein COQ10 START domain-containing protein</fullName>
    </recommendedName>
</protein>
<evidence type="ECO:0000313" key="4">
    <source>
        <dbReference type="Proteomes" id="UP000371041"/>
    </source>
</evidence>
<feature type="compositionally biased region" description="Basic and acidic residues" evidence="1">
    <location>
        <begin position="67"/>
        <end position="91"/>
    </location>
</feature>
<name>A0A5Q3QFC3_9PSEU</name>
<dbReference type="InterPro" id="IPR047137">
    <property type="entry name" value="ORF3"/>
</dbReference>
<dbReference type="KEGG" id="sace:GIY23_12030"/>
<feature type="compositionally biased region" description="Acidic residues" evidence="1">
    <location>
        <begin position="297"/>
        <end position="332"/>
    </location>
</feature>
<sequence length="362" mass="40675">MAQHPFSDPHGDLTPGEELRTAVEKYLRFQVRRTITGAGHKLEEVAARLEDPRPVSASRTGPGAAQRDGDGAVKDADEAESDDRSSPDSDRGSSGGGQGSSGGATTGSKLTNIVEDVKIGVGLRQVYNQWTLYPEFAEMMRGVVGVDAEDEVTTNWKVKVAKSNRSWTATVVEQVPDERIVWVSNGSKGSTRGVVTFHELDHNLTQVLVVIEYFPAGFFEKTANLWWAASRRARLDLKHFRRHIMMNGAASDEGWRGEVRDGEVVRSHDEVVQAEQEESDRRESDGDESGYERLDADDGDYEDRDEDEDESDDERDEDDEERDEDDEDEDREETERDDRSIPGQRRKPTAPRRPRRRQPSRG</sequence>
<dbReference type="AlphaFoldDB" id="A0A5Q3QFC3"/>
<dbReference type="EMBL" id="CP045929">
    <property type="protein sequence ID" value="QGK70159.1"/>
    <property type="molecule type" value="Genomic_DNA"/>
</dbReference>
<feature type="compositionally biased region" description="Basic and acidic residues" evidence="1">
    <location>
        <begin position="279"/>
        <end position="296"/>
    </location>
</feature>
<evidence type="ECO:0000256" key="1">
    <source>
        <dbReference type="SAM" id="MobiDB-lite"/>
    </source>
</evidence>
<feature type="region of interest" description="Disordered" evidence="1">
    <location>
        <begin position="39"/>
        <end position="108"/>
    </location>
</feature>
<dbReference type="SUPFAM" id="SSF55961">
    <property type="entry name" value="Bet v1-like"/>
    <property type="match status" value="1"/>
</dbReference>
<dbReference type="Pfam" id="PF03364">
    <property type="entry name" value="Polyketide_cyc"/>
    <property type="match status" value="1"/>
</dbReference>
<reference evidence="4" key="1">
    <citation type="submission" date="2019-11" db="EMBL/GenBank/DDBJ databases">
        <title>The complete genome sequence of Saccharopolyspora sp. E2A.</title>
        <authorList>
            <person name="Zhang G."/>
        </authorList>
    </citation>
    <scope>NUCLEOTIDE SEQUENCE [LARGE SCALE GENOMIC DNA]</scope>
    <source>
        <strain evidence="4">E2A</strain>
    </source>
</reference>